<reference evidence="1" key="1">
    <citation type="submission" date="2020-12" db="EMBL/GenBank/DDBJ databases">
        <title>Geomonas sp. Red875, isolated from river sediment.</title>
        <authorList>
            <person name="Xu Z."/>
            <person name="Zhang Z."/>
            <person name="Masuda Y."/>
            <person name="Itoh H."/>
            <person name="Senoo K."/>
        </authorList>
    </citation>
    <scope>NUCLEOTIDE SEQUENCE</scope>
    <source>
        <strain evidence="1">Red875</strain>
    </source>
</reference>
<name>A0A8J7LZI0_9BACT</name>
<accession>A0A8J7LZI0</accession>
<dbReference type="EMBL" id="JAEMHM010000014">
    <property type="protein sequence ID" value="MBJ6726451.1"/>
    <property type="molecule type" value="Genomic_DNA"/>
</dbReference>
<comment type="caution">
    <text evidence="1">The sequence shown here is derived from an EMBL/GenBank/DDBJ whole genome shotgun (WGS) entry which is preliminary data.</text>
</comment>
<sequence>MLDDSEYDLRELAAEIARRIAADPSVSATLASNWPAQPGTPPKLCCFQGYDCATPFLCQRDFSCSNGFNAGDVVP</sequence>
<dbReference type="RefSeq" id="WP_199385367.1">
    <property type="nucleotide sequence ID" value="NZ_JAEMHM010000014.1"/>
</dbReference>
<evidence type="ECO:0000313" key="1">
    <source>
        <dbReference type="EMBL" id="MBJ6726451.1"/>
    </source>
</evidence>
<dbReference type="AlphaFoldDB" id="A0A8J7LZI0"/>
<organism evidence="1 2">
    <name type="scientific">Geomesophilobacter sediminis</name>
    <dbReference type="NCBI Taxonomy" id="2798584"/>
    <lineage>
        <taxon>Bacteria</taxon>
        <taxon>Pseudomonadati</taxon>
        <taxon>Thermodesulfobacteriota</taxon>
        <taxon>Desulfuromonadia</taxon>
        <taxon>Geobacterales</taxon>
        <taxon>Geobacteraceae</taxon>
        <taxon>Geomesophilobacter</taxon>
    </lineage>
</organism>
<proteinExistence type="predicted"/>
<gene>
    <name evidence="1" type="ORF">JFN93_17205</name>
</gene>
<evidence type="ECO:0000313" key="2">
    <source>
        <dbReference type="Proteomes" id="UP000636888"/>
    </source>
</evidence>
<keyword evidence="2" id="KW-1185">Reference proteome</keyword>
<protein>
    <submittedName>
        <fullName evidence="1">Uncharacterized protein</fullName>
    </submittedName>
</protein>
<dbReference type="Proteomes" id="UP000636888">
    <property type="component" value="Unassembled WGS sequence"/>
</dbReference>